<organism evidence="1 2">
    <name type="scientific">Pyropia yezoensis</name>
    <name type="common">Susabi-nori</name>
    <name type="synonym">Porphyra yezoensis</name>
    <dbReference type="NCBI Taxonomy" id="2788"/>
    <lineage>
        <taxon>Eukaryota</taxon>
        <taxon>Rhodophyta</taxon>
        <taxon>Bangiophyceae</taxon>
        <taxon>Bangiales</taxon>
        <taxon>Bangiaceae</taxon>
        <taxon>Pyropia</taxon>
    </lineage>
</organism>
<keyword evidence="2" id="KW-1185">Reference proteome</keyword>
<evidence type="ECO:0000313" key="2">
    <source>
        <dbReference type="Proteomes" id="UP000798662"/>
    </source>
</evidence>
<gene>
    <name evidence="1" type="ORF">I4F81_011713</name>
</gene>
<accession>A0ACC3CGD5</accession>
<dbReference type="EMBL" id="CM020620">
    <property type="protein sequence ID" value="KAK1869234.1"/>
    <property type="molecule type" value="Genomic_DNA"/>
</dbReference>
<proteinExistence type="predicted"/>
<name>A0ACC3CGD5_PYRYE</name>
<protein>
    <submittedName>
        <fullName evidence="1">Uncharacterized protein</fullName>
    </submittedName>
</protein>
<dbReference type="Proteomes" id="UP000798662">
    <property type="component" value="Chromosome 3"/>
</dbReference>
<reference evidence="1" key="1">
    <citation type="submission" date="2019-11" db="EMBL/GenBank/DDBJ databases">
        <title>Nori genome reveals adaptations in red seaweeds to the harsh intertidal environment.</title>
        <authorList>
            <person name="Wang D."/>
            <person name="Mao Y."/>
        </authorList>
    </citation>
    <scope>NUCLEOTIDE SEQUENCE</scope>
    <source>
        <tissue evidence="1">Gametophyte</tissue>
    </source>
</reference>
<sequence>MWRSVANTRRPPLTDAVCGADRHGSGGGGGGDDDVGDFLPPLSPLRPDDDGVVQSWPLPAELGDRPPSGDGCGGGGGGGDSDPGFPLSALLGEDGGVSPWLPRSPESVVDPAWVEVGGGDEARPQLMATSPWSTSPLTPPLWPPTEATSPFSPLFPSVPAARPAVARGTSDDVTGARHPAITPEPQPETLGPLYGRWGSLKSSGWGVDTDKVTNFDVRIASLDADAREWLFPDGLSCAPWTTGSGGRSGGVGGSGGDGLSPAAVGVDPLSLQPVHVTSDAISAGLYREKTVISYRTRQVLNSMAMLVVPSHTTAAGWLLGWVFAEWTENDTASLEVDVPPCTAPVTRVALDGSKSTVALAAYFEDGSHVQFDVVEAVPNGGGVNKEQYIVRRGSGGGEGGSRARIIHATVSHMEQSAEVTEPADTSLQVPFLPLGEDGGMLGPLSTGHYFGGLINSLAGLRLTDDGGSAAPPPLPPDVQLWGPSGWASSLTDRLLLAPSMMSDAPDPALSPATRFELHVDTPGAVPIAPASSDAAAVLYAAAAAVAASTAAGATVAGAPTAGGAPSAAGAPGGSRRRGPLSPEVVANPVRYARMLRNRESARRSNERRRVARLAAKAAKEAERQASAGTDAASSSAGGGSGTGGGAATPD</sequence>
<comment type="caution">
    <text evidence="1">The sequence shown here is derived from an EMBL/GenBank/DDBJ whole genome shotgun (WGS) entry which is preliminary data.</text>
</comment>
<evidence type="ECO:0000313" key="1">
    <source>
        <dbReference type="EMBL" id="KAK1869234.1"/>
    </source>
</evidence>